<dbReference type="Gene3D" id="3.30.710.10">
    <property type="entry name" value="Potassium Channel Kv1.1, Chain A"/>
    <property type="match status" value="1"/>
</dbReference>
<dbReference type="Gene3D" id="3.30.565.10">
    <property type="entry name" value="Histidine kinase-like ATPase, C-terminal domain"/>
    <property type="match status" value="1"/>
</dbReference>
<dbReference type="SUPFAM" id="SSF55874">
    <property type="entry name" value="ATPase domain of HSP90 chaperone/DNA topoisomerase II/histidine kinase"/>
    <property type="match status" value="2"/>
</dbReference>
<dbReference type="SMART" id="SM00225">
    <property type="entry name" value="BTB"/>
    <property type="match status" value="1"/>
</dbReference>
<reference evidence="3 4" key="1">
    <citation type="submission" date="2016-07" db="EMBL/GenBank/DDBJ databases">
        <title>Pervasive Adenine N6-methylation of Active Genes in Fungi.</title>
        <authorList>
            <consortium name="DOE Joint Genome Institute"/>
            <person name="Mondo S.J."/>
            <person name="Dannebaum R.O."/>
            <person name="Kuo R.C."/>
            <person name="Labutti K."/>
            <person name="Haridas S."/>
            <person name="Kuo A."/>
            <person name="Salamov A."/>
            <person name="Ahrendt S.R."/>
            <person name="Lipzen A."/>
            <person name="Sullivan W."/>
            <person name="Andreopoulos W.B."/>
            <person name="Clum A."/>
            <person name="Lindquist E."/>
            <person name="Daum C."/>
            <person name="Ramamoorthy G.K."/>
            <person name="Gryganskyi A."/>
            <person name="Culley D."/>
            <person name="Magnuson J.K."/>
            <person name="James T.Y."/>
            <person name="O'Malley M.A."/>
            <person name="Stajich J.E."/>
            <person name="Spatafora J.W."/>
            <person name="Visel A."/>
            <person name="Grigoriev I.V."/>
        </authorList>
    </citation>
    <scope>NUCLEOTIDE SEQUENCE [LARGE SCALE GENOMIC DNA]</scope>
    <source>
        <strain evidence="3 4">NRRL 3116</strain>
    </source>
</reference>
<feature type="domain" description="BTB" evidence="2">
    <location>
        <begin position="2621"/>
        <end position="2699"/>
    </location>
</feature>
<accession>A0A1Y2H0J1</accession>
<evidence type="ECO:0000256" key="1">
    <source>
        <dbReference type="SAM" id="Coils"/>
    </source>
</evidence>
<dbReference type="InterPro" id="IPR036890">
    <property type="entry name" value="HATPase_C_sf"/>
</dbReference>
<evidence type="ECO:0000313" key="3">
    <source>
        <dbReference type="EMBL" id="ORZ28035.1"/>
    </source>
</evidence>
<dbReference type="NCBIfam" id="NF047352">
    <property type="entry name" value="P_loop_sacsin"/>
    <property type="match status" value="1"/>
</dbReference>
<comment type="caution">
    <text evidence="3">The sequence shown here is derived from an EMBL/GenBank/DDBJ whole genome shotgun (WGS) entry which is preliminary data.</text>
</comment>
<sequence>MTSTKSRAKHRDIREPLTNRIRGILDEYPDGTQIARELLQNSDDARSKIQWYLLDHHDYRVNKPKDQDAASASSEQSPLKLLDPDMDEYMGPALLSGSDSMFEEKDFKSMMNLAASEKRNDETKIGQMGIGFNSIYHLTDCPSFITGSDLMVIDPHERILDGRNRDLPPRSASYNFVEDRWGLEYIPDQLKAFSVLEDIDFSKPYEGTIFRFPLRTKEQAKNSLLSKKAYTTEKVLEMLLKLRDEALRGILFLKHVERIIIYERKALDKTPKKLFEIEILNAEEVRKKRLQLLSKLRSHVNAEEDEDTEATLEYSIQPVYRLTQADGSITDEAWHITTFIGNVVKAHQHMTEQTGGDLSTHKLIPWVGIAAPSMPGVKVDGPRLFCFLPIGISLPFPVHINGHFAVKQSRREIWTNQDNDFAKDASANIKSEWNIHLFEAHVPVVYAKFLADLGLARGPNYSLWPTSCGEGLGVDMLWKDLLSNVLRVVCKEDLAVFFCGSETSNDQRLVSYSSSWIAGRDLDCHPHLLKALQELDEIVVDLPDPILEELQEVIEDLDLEDRILTPELVRVLLRDTKKRWSSSTSNETRIDMLTYCIQDGEIADLEGLPLLPMAGDTWVEFCSDERDCRYITSPKIFKVLEHSNEGLVDIDIDADLVESFRNEEGFSAFWCNLQIPDLAARIRDLFFAFVYSGRSIPVNVIDQTEEDFPTAQWIKDFWEMVCSFKEGSSLLSRLDGLHLLPITRGRLSPLSKSFPVAYLDQSDLSKEPTLQSFIDVLDKQLDYRVLREGFMRHEGIAGDYVFDVSNASMVLEIVPKISEAKLKGLPQADCQVICNYIARWLSTEVGLHIEQRKALMSLPIFQTYDMSSLVPLQGTGTMERSWRVAYRFSHSEYPWQPRSIQLLADEQPLLHHLTKLLQIIPIKESDYWYHHILSNLDQYEDEWDPIMHKFYGMYHIHSKDYNFVSLLQDVPFVRVSGPKMAEENGSSKRLSPRYVVDPSLSEYFLDDEILFPIGQYAPPGAIFSALKESSIRSKFDASFVVERISTLSARTKSSGVETCRPVLVHLYSQLNVNFSEQFWSSDLQTVLKTTPWILAGIDGDKQCELYSPAECRPMSDQSLVGSKMPLAMFTFTNQALIKRMGWDTPAPLNKVLEHFISLLDAPLAISESEINSIYNYLQEKVNSPNELSYMKAALNSKPWIRINGAFYTTEKAVFTMDFKLEPYFVQVNQSNLARLFRAMGVQECLGMRDLRTVMSKIASEYKDDEELHKDDIDLLVKLLDAIAFHKDFNYSSDLWVPTSENRLCQITEIVFDNVSFRRTNSSIFENGELFKYTFANNRISLSLAEKLQLPMFSSKAWEDQRDISFQPWAQEEDILDRIKNILNDYDPANIFTEFLQNAADAGATKCTFMLDQRSYGKESLLEKEMSAWQGPALVIYNDAEFKEDDFQALCKLGLGNKRDDPSKIGRHGLGFNSVYHFTDVPSVLSGSHIVFFDPKKKYLPKSHTSRGLVAHGGQRCNFLELKGDTYADQWKPYKGLFGCDMKSHFPGTIFRIPLRTFGNQNSLTQDTRIGSEWTIIQVMDMLRSWQEDASIGMLFLKNMKEIELKDSNDDYAWCVTKEDDIPNSKNVLRPEGGSSSTTQIVDIITKGLPSNAKEPQKWLIHVDSEFPENTNDPVKEQARANKWSSERGIAIPLYNDFRSPLNEGRLFTHLPTSITTGLKFHIHGVFALTSNRKNLAGGSDKSNPQASWNNFMMNECLPLTTARAFKNLHRWTFRAIGRGPSKGRGIELNVHSYFGLWPTKGKDNVESFIGIFSRLAYDQQIFPCTKDGRVIALTGEDVVFPGLAGAFPEVRQWVHDVIYSKGVHICEISPLILQSIKKHWKAEPPLPFTVIDEDYVRRLIREDPTFVPEKMKKPEARRWILQYTLSAILEPKRDIQEPINGLALLPLVNGSWVPLSPSPVRYVTKPEVRKLINGGDLLVDESWFQESISRNLSVDGYGTKGLEDILTRLIEDRTYGLEQLPPNKFASIFCAEHPNGVPEDKHDNLWRYLGLHSDLDAFGDIPILRMLNGTMKPLKQCKVSFETSKADSEVKVNLQKLGPLLLDLAFGVFSADDNRRHPYFTQASLKASNEEILKCIARRCANWPGRSITKVEAAVIRSMLGRMNDGFKEYAEPLGILQIWPSLTVSSSQEQPLICARGSYFLGRGCDLANLGQYPDIINSDYCKMFAAMGAQCLNLVSAAESKVLPKFINGTLSCQGYGKVAYFNMLNKIISKSTSNSKGSNEAKRFLLWSRCIVARDGSFKVSSNLYDPDDLLVSTVFEGEQSLFPSQEIWAIIQNKKQLFSFRNSNDSTVVRECASHVLDLIRSEAPNVRSKAVQLVHFIYNNCGNSSCRNINWMDPQWQIVPAEVMQDEPYNEFKPKLSAYLPFCKVVDPKWREVCWTQCAFFPQSLKPSSTFKQCYPSVGDFDITQIVHHLSMLSQKVALTWKSTDKQLKLKLSLFKIYDTLQSVAEQSEEERKALSRALSNMKGPYILNGNDKDPSRPESWLWPKHLMLDIENNTGHFSAVHPSMEAYREFLVTAGALQMENVEGSVEVPKGRRPGEIEERLFNCWVSQDRHNGFMDVRFVFSDNQEILAHKFMLVHTNEYFARRFTGTWAQYSTRDPSDLGVEIINMSEEQESFEAFWGLIHFLYTDQLIRTDERPVLNDARAIPESEDAISMRGEFLMDLLQWANQYDAPRLKALIADEIVSTKGFVVHGNVFEIREHAKLYQSKDIQDYCEEFLRRNAFSVREYLNNVLRESREELKKLTGKNHGAERADLKQKIENVESYLRDLAMINA</sequence>
<feature type="coiled-coil region" evidence="1">
    <location>
        <begin position="2790"/>
        <end position="2817"/>
    </location>
</feature>
<dbReference type="Pfam" id="PF00651">
    <property type="entry name" value="BTB"/>
    <property type="match status" value="1"/>
</dbReference>
<dbReference type="Pfam" id="PF25794">
    <property type="entry name" value="SACS"/>
    <property type="match status" value="2"/>
</dbReference>
<dbReference type="InterPro" id="IPR052972">
    <property type="entry name" value="Sacsin_chaperone_reg"/>
</dbReference>
<protein>
    <recommendedName>
        <fullName evidence="2">BTB domain-containing protein</fullName>
    </recommendedName>
</protein>
<organism evidence="3 4">
    <name type="scientific">Lobosporangium transversale</name>
    <dbReference type="NCBI Taxonomy" id="64571"/>
    <lineage>
        <taxon>Eukaryota</taxon>
        <taxon>Fungi</taxon>
        <taxon>Fungi incertae sedis</taxon>
        <taxon>Mucoromycota</taxon>
        <taxon>Mortierellomycotina</taxon>
        <taxon>Mortierellomycetes</taxon>
        <taxon>Mortierellales</taxon>
        <taxon>Mortierellaceae</taxon>
        <taxon>Lobosporangium</taxon>
    </lineage>
</organism>
<dbReference type="InterPro" id="IPR011333">
    <property type="entry name" value="SKP1/BTB/POZ_sf"/>
</dbReference>
<dbReference type="InParanoid" id="A0A1Y2H0J1"/>
<keyword evidence="4" id="KW-1185">Reference proteome</keyword>
<dbReference type="OrthoDB" id="1262810at2759"/>
<name>A0A1Y2H0J1_9FUNG</name>
<dbReference type="GO" id="GO:0030544">
    <property type="term" value="F:Hsp70 protein binding"/>
    <property type="evidence" value="ECO:0007669"/>
    <property type="project" value="TreeGrafter"/>
</dbReference>
<dbReference type="PANTHER" id="PTHR15600">
    <property type="entry name" value="SACSIN"/>
    <property type="match status" value="1"/>
</dbReference>
<dbReference type="EMBL" id="MCFF01000003">
    <property type="protein sequence ID" value="ORZ28035.1"/>
    <property type="molecule type" value="Genomic_DNA"/>
</dbReference>
<dbReference type="InterPro" id="IPR000210">
    <property type="entry name" value="BTB/POZ_dom"/>
</dbReference>
<dbReference type="PANTHER" id="PTHR15600:SF42">
    <property type="entry name" value="SACSIN"/>
    <property type="match status" value="1"/>
</dbReference>
<evidence type="ECO:0000259" key="2">
    <source>
        <dbReference type="PROSITE" id="PS50097"/>
    </source>
</evidence>
<dbReference type="InterPro" id="IPR058210">
    <property type="entry name" value="SACS/Nov_dom"/>
</dbReference>
<gene>
    <name evidence="3" type="ORF">BCR41DRAFT_418994</name>
</gene>
<dbReference type="PROSITE" id="PS50097">
    <property type="entry name" value="BTB"/>
    <property type="match status" value="1"/>
</dbReference>
<keyword evidence="1" id="KW-0175">Coiled coil</keyword>
<evidence type="ECO:0000313" key="4">
    <source>
        <dbReference type="Proteomes" id="UP000193648"/>
    </source>
</evidence>
<dbReference type="GeneID" id="33571542"/>
<dbReference type="RefSeq" id="XP_021885738.1">
    <property type="nucleotide sequence ID" value="XM_022029699.1"/>
</dbReference>
<dbReference type="Proteomes" id="UP000193648">
    <property type="component" value="Unassembled WGS sequence"/>
</dbReference>
<proteinExistence type="predicted"/>
<dbReference type="SUPFAM" id="SSF54695">
    <property type="entry name" value="POZ domain"/>
    <property type="match status" value="1"/>
</dbReference>
<dbReference type="STRING" id="64571.A0A1Y2H0J1"/>